<dbReference type="PATRIC" id="fig|1422.18.peg.542"/>
<proteinExistence type="predicted"/>
<protein>
    <recommendedName>
        <fullName evidence="1">DUF8042 domain-containing protein</fullName>
    </recommendedName>
</protein>
<evidence type="ECO:0000259" key="1">
    <source>
        <dbReference type="Pfam" id="PF26154"/>
    </source>
</evidence>
<organism evidence="2 3">
    <name type="scientific">Geobacillus stearothermophilus</name>
    <name type="common">Bacillus stearothermophilus</name>
    <dbReference type="NCBI Taxonomy" id="1422"/>
    <lineage>
        <taxon>Bacteria</taxon>
        <taxon>Bacillati</taxon>
        <taxon>Bacillota</taxon>
        <taxon>Bacilli</taxon>
        <taxon>Bacillales</taxon>
        <taxon>Anoxybacillaceae</taxon>
        <taxon>Geobacillus</taxon>
    </lineage>
</organism>
<dbReference type="AlphaFoldDB" id="A0A150MJJ3"/>
<name>A0A150MJJ3_GEOSE</name>
<dbReference type="Proteomes" id="UP000075424">
    <property type="component" value="Unassembled WGS sequence"/>
</dbReference>
<reference evidence="2 3" key="1">
    <citation type="submission" date="2016-01" db="EMBL/GenBank/DDBJ databases">
        <title>Draft Genome Sequences of Seven Thermophilic Sporeformers Isolated from Foods.</title>
        <authorList>
            <person name="Berendsen E.M."/>
            <person name="Wells-Bennik M.H."/>
            <person name="Krawcyk A.O."/>
            <person name="De Jong A."/>
            <person name="Holsappel S."/>
            <person name="Eijlander R.T."/>
            <person name="Kuipers O.P."/>
        </authorList>
    </citation>
    <scope>NUCLEOTIDE SEQUENCE [LARGE SCALE GENOMIC DNA]</scope>
    <source>
        <strain evidence="2 3">B4109</strain>
    </source>
</reference>
<dbReference type="EMBL" id="LQYV01000097">
    <property type="protein sequence ID" value="KYD24485.1"/>
    <property type="molecule type" value="Genomic_DNA"/>
</dbReference>
<accession>A0A150MJJ3</accession>
<dbReference type="InterPro" id="IPR058355">
    <property type="entry name" value="DUF8042"/>
</dbReference>
<evidence type="ECO:0000313" key="3">
    <source>
        <dbReference type="Proteomes" id="UP000075424"/>
    </source>
</evidence>
<feature type="domain" description="DUF8042" evidence="1">
    <location>
        <begin position="7"/>
        <end position="123"/>
    </location>
</feature>
<evidence type="ECO:0000313" key="2">
    <source>
        <dbReference type="EMBL" id="KYD24485.1"/>
    </source>
</evidence>
<gene>
    <name evidence="2" type="ORF">B4109_2659</name>
</gene>
<dbReference type="Pfam" id="PF26154">
    <property type="entry name" value="DUF8042"/>
    <property type="match status" value="1"/>
</dbReference>
<dbReference type="RefSeq" id="WP_044741919.1">
    <property type="nucleotide sequence ID" value="NZ_JAKLOQ020000095.1"/>
</dbReference>
<comment type="caution">
    <text evidence="2">The sequence shown here is derived from an EMBL/GenBank/DDBJ whole genome shotgun (WGS) entry which is preliminary data.</text>
</comment>
<sequence>MAKLTSDALDIIRQYAALLETVEEGLDYVEASFSDPRRMHADVLLADLLLALGKIGETNVYLEQLFAEENDFVRHLERFVDVLDAAAALDGQFSDAAAKERIVCGRLSPAFQAWKSAMESGLRRYVVQ</sequence>